<dbReference type="GO" id="GO:0009966">
    <property type="term" value="P:regulation of signal transduction"/>
    <property type="evidence" value="ECO:0007669"/>
    <property type="project" value="TreeGrafter"/>
</dbReference>
<dbReference type="FunFam" id="3.30.200.20:FF:000854">
    <property type="entry name" value="Uncharacterized protein"/>
    <property type="match status" value="1"/>
</dbReference>
<dbReference type="GO" id="GO:0004703">
    <property type="term" value="F:G protein-coupled receptor kinase activity"/>
    <property type="evidence" value="ECO:0007669"/>
    <property type="project" value="TreeGrafter"/>
</dbReference>
<dbReference type="PROSITE" id="PS50011">
    <property type="entry name" value="PROTEIN_KINASE_DOM"/>
    <property type="match status" value="1"/>
</dbReference>
<evidence type="ECO:0000256" key="5">
    <source>
        <dbReference type="ARBA" id="ARBA00022840"/>
    </source>
</evidence>
<feature type="domain" description="Protein kinase" evidence="8">
    <location>
        <begin position="252"/>
        <end position="539"/>
    </location>
</feature>
<dbReference type="PROSITE" id="PS00108">
    <property type="entry name" value="PROTEIN_KINASE_ST"/>
    <property type="match status" value="1"/>
</dbReference>
<evidence type="ECO:0000259" key="8">
    <source>
        <dbReference type="PROSITE" id="PS50011"/>
    </source>
</evidence>
<dbReference type="SUPFAM" id="SSF56112">
    <property type="entry name" value="Protein kinase-like (PK-like)"/>
    <property type="match status" value="1"/>
</dbReference>
<dbReference type="RefSeq" id="XP_004034531.1">
    <property type="nucleotide sequence ID" value="XM_004034483.1"/>
</dbReference>
<dbReference type="EC" id="3.1.1.3" evidence="10"/>
<evidence type="ECO:0000256" key="4">
    <source>
        <dbReference type="ARBA" id="ARBA00022777"/>
    </source>
</evidence>
<dbReference type="STRING" id="857967.G0QUR0"/>
<dbReference type="InterPro" id="IPR011009">
    <property type="entry name" value="Kinase-like_dom_sf"/>
</dbReference>
<dbReference type="InterPro" id="IPR000719">
    <property type="entry name" value="Prot_kinase_dom"/>
</dbReference>
<feature type="non-terminal residue" evidence="10">
    <location>
        <position position="1"/>
    </location>
</feature>
<evidence type="ECO:0000313" key="10">
    <source>
        <dbReference type="EMBL" id="EGR31045.1"/>
    </source>
</evidence>
<dbReference type="InParanoid" id="G0QUR0"/>
<dbReference type="PROSITE" id="PS51285">
    <property type="entry name" value="AGC_KINASE_CTER"/>
    <property type="match status" value="1"/>
</dbReference>
<dbReference type="Proteomes" id="UP000008983">
    <property type="component" value="Unassembled WGS sequence"/>
</dbReference>
<dbReference type="PANTHER" id="PTHR24355">
    <property type="entry name" value="G PROTEIN-COUPLED RECEPTOR KINASE/RIBOSOMAL PROTEIN S6 KINASE"/>
    <property type="match status" value="1"/>
</dbReference>
<evidence type="ECO:0000256" key="2">
    <source>
        <dbReference type="ARBA" id="ARBA00022679"/>
    </source>
</evidence>
<keyword evidence="5 6" id="KW-0067">ATP-binding</keyword>
<protein>
    <submittedName>
        <fullName evidence="10">Protein kinase domain protein</fullName>
        <ecNumber evidence="10">2.7.11.13</ecNumber>
        <ecNumber evidence="10">3.1.1.3</ecNumber>
    </submittedName>
</protein>
<proteinExistence type="predicted"/>
<keyword evidence="10" id="KW-0378">Hydrolase</keyword>
<dbReference type="EC" id="2.7.11.13" evidence="10"/>
<evidence type="ECO:0000313" key="11">
    <source>
        <dbReference type="Proteomes" id="UP000008983"/>
    </source>
</evidence>
<dbReference type="InterPro" id="IPR017441">
    <property type="entry name" value="Protein_kinase_ATP_BS"/>
</dbReference>
<keyword evidence="4 10" id="KW-0418">Kinase</keyword>
<evidence type="ECO:0000256" key="6">
    <source>
        <dbReference type="PROSITE-ProRule" id="PRU10141"/>
    </source>
</evidence>
<dbReference type="Gene3D" id="1.10.510.10">
    <property type="entry name" value="Transferase(Phosphotransferase) domain 1"/>
    <property type="match status" value="1"/>
</dbReference>
<evidence type="ECO:0000256" key="3">
    <source>
        <dbReference type="ARBA" id="ARBA00022741"/>
    </source>
</evidence>
<dbReference type="GO" id="GO:0004806">
    <property type="term" value="F:triacylglycerol lipase activity"/>
    <property type="evidence" value="ECO:0007669"/>
    <property type="project" value="UniProtKB-EC"/>
</dbReference>
<dbReference type="InterPro" id="IPR000961">
    <property type="entry name" value="AGC-kinase_C"/>
</dbReference>
<dbReference type="AlphaFoldDB" id="G0QUR0"/>
<evidence type="ECO:0000256" key="7">
    <source>
        <dbReference type="SAM" id="MobiDB-lite"/>
    </source>
</evidence>
<organism evidence="10 11">
    <name type="scientific">Ichthyophthirius multifiliis</name>
    <name type="common">White spot disease agent</name>
    <name type="synonym">Ich</name>
    <dbReference type="NCBI Taxonomy" id="5932"/>
    <lineage>
        <taxon>Eukaryota</taxon>
        <taxon>Sar</taxon>
        <taxon>Alveolata</taxon>
        <taxon>Ciliophora</taxon>
        <taxon>Intramacronucleata</taxon>
        <taxon>Oligohymenophorea</taxon>
        <taxon>Hymenostomatida</taxon>
        <taxon>Ophryoglenina</taxon>
        <taxon>Ichthyophthirius</taxon>
    </lineage>
</organism>
<sequence>KKKIFNNELNLKIYKLKYMNNNYLYSSNNQHQQSYLYNYFLKQQNIQRQKPSVSPIQNKRQNQNNQESQPSSKPRINNFFFLNNQQTIKSSLNSHKQSQQYQEFNTKILNNNSNLIDLNLNKSNQQQHNVKIDNLSNNNSFISINQQQQEPKQKPFSFINYALLQDVQTKENSFQKIKNLINQSRNNSIISQNKDQLLNSNVKDLQNHMKQSFQNKQTIKQHYQPFNQNDFTSNVEELQQQNNNYQIQKSNFNLYFIIGKGGFGKVWKVDNKKTRKMYAMKEMSKALIITKKSINSVLNEKKLLSQLNHPFLVNMHYSFQDRDNLYLIMDFMEGGDLRYHIAKQKRFTEEQTKFFVVNILLGLEYLHKRNIIHRDIKPENLVLDNQGYVKITDLGIARDWNPDNQNDTSGTPGYMAPEVMCRQNHTFAVDYFALGVIAFEFMQGRVFIIYTFILFKIKYRDLIQEDQDKKQKIKFQRRKYKQNKVKFQTDGLQKLRILQIKLFFFCLFYWKKNQQMIERKPAQRLGINGPEEVKNHPWIKNFPWKQLYKKELLAPFKPSQKDNFDFKQQISVEDEQEQQLIQQNTILLRKPEVQSLFEEYDLDNTQNILKKDIYNYDQLYYFIMTPSTGHFQWIFFEIINF</sequence>
<feature type="domain" description="AGC-kinase C-terminal" evidence="9">
    <location>
        <begin position="540"/>
        <end position="612"/>
    </location>
</feature>
<feature type="region of interest" description="Disordered" evidence="7">
    <location>
        <begin position="48"/>
        <end position="76"/>
    </location>
</feature>
<accession>G0QUR0</accession>
<reference evidence="10 11" key="1">
    <citation type="submission" date="2011-07" db="EMBL/GenBank/DDBJ databases">
        <authorList>
            <person name="Coyne R."/>
            <person name="Brami D."/>
            <person name="Johnson J."/>
            <person name="Hostetler J."/>
            <person name="Hannick L."/>
            <person name="Clark T."/>
            <person name="Cassidy-Hanley D."/>
            <person name="Inman J."/>
        </authorList>
    </citation>
    <scope>NUCLEOTIDE SEQUENCE [LARGE SCALE GENOMIC DNA]</scope>
    <source>
        <strain evidence="10 11">G5</strain>
    </source>
</reference>
<dbReference type="EMBL" id="GL983920">
    <property type="protein sequence ID" value="EGR31045.1"/>
    <property type="molecule type" value="Genomic_DNA"/>
</dbReference>
<dbReference type="SMART" id="SM00220">
    <property type="entry name" value="S_TKc"/>
    <property type="match status" value="1"/>
</dbReference>
<dbReference type="Pfam" id="PF00069">
    <property type="entry name" value="Pkinase"/>
    <property type="match status" value="1"/>
</dbReference>
<feature type="compositionally biased region" description="Polar residues" evidence="7">
    <location>
        <begin position="48"/>
        <end position="60"/>
    </location>
</feature>
<dbReference type="GO" id="GO:0005524">
    <property type="term" value="F:ATP binding"/>
    <property type="evidence" value="ECO:0007669"/>
    <property type="project" value="UniProtKB-UniRule"/>
</dbReference>
<keyword evidence="2 10" id="KW-0808">Transferase</keyword>
<dbReference type="GeneID" id="14907182"/>
<dbReference type="GO" id="GO:0001664">
    <property type="term" value="F:G protein-coupled receptor binding"/>
    <property type="evidence" value="ECO:0007669"/>
    <property type="project" value="TreeGrafter"/>
</dbReference>
<dbReference type="eggNOG" id="KOG0598">
    <property type="taxonomic scope" value="Eukaryota"/>
</dbReference>
<evidence type="ECO:0000259" key="9">
    <source>
        <dbReference type="PROSITE" id="PS51285"/>
    </source>
</evidence>
<dbReference type="OMA" id="WEKLYHK"/>
<dbReference type="PANTHER" id="PTHR24355:SF30">
    <property type="entry name" value="SERINE_THREONINE-PROTEIN KINASE 32B ISOFORM X1"/>
    <property type="match status" value="1"/>
</dbReference>
<dbReference type="GO" id="GO:0007186">
    <property type="term" value="P:G protein-coupled receptor signaling pathway"/>
    <property type="evidence" value="ECO:0007669"/>
    <property type="project" value="TreeGrafter"/>
</dbReference>
<gene>
    <name evidence="10" type="ORF">IMG5_118810</name>
</gene>
<dbReference type="GO" id="GO:0004697">
    <property type="term" value="F:diacylglycerol-dependent serine/threonine kinase activity"/>
    <property type="evidence" value="ECO:0007669"/>
    <property type="project" value="UniProtKB-EC"/>
</dbReference>
<keyword evidence="11" id="KW-1185">Reference proteome</keyword>
<keyword evidence="3 6" id="KW-0547">Nucleotide-binding</keyword>
<dbReference type="Gene3D" id="3.30.200.20">
    <property type="entry name" value="Phosphorylase Kinase, domain 1"/>
    <property type="match status" value="1"/>
</dbReference>
<evidence type="ECO:0000256" key="1">
    <source>
        <dbReference type="ARBA" id="ARBA00022527"/>
    </source>
</evidence>
<dbReference type="PROSITE" id="PS00107">
    <property type="entry name" value="PROTEIN_KINASE_ATP"/>
    <property type="match status" value="1"/>
</dbReference>
<dbReference type="OrthoDB" id="354826at2759"/>
<feature type="binding site" evidence="6">
    <location>
        <position position="281"/>
    </location>
    <ligand>
        <name>ATP</name>
        <dbReference type="ChEBI" id="CHEBI:30616"/>
    </ligand>
</feature>
<name>G0QUR0_ICHMU</name>
<dbReference type="InterPro" id="IPR008271">
    <property type="entry name" value="Ser/Thr_kinase_AS"/>
</dbReference>
<keyword evidence="1" id="KW-0723">Serine/threonine-protein kinase</keyword>
<feature type="compositionally biased region" description="Polar residues" evidence="7">
    <location>
        <begin position="67"/>
        <end position="76"/>
    </location>
</feature>